<evidence type="ECO:0000259" key="2">
    <source>
        <dbReference type="PROSITE" id="PS50132"/>
    </source>
</evidence>
<sequence length="692" mass="77722">MGTCSGKAIAPDHDAPAVPHLPKRGLMGNMGKGAFSPGTLTMQVLRSKSDTMLSSVLDNEQLTTMFEQWLLNGYKPAAGRNGAKADDDASRAATFDYLFFKETTTFSISGPGASLDAEAKTIYDRFLEDGCPEPIQLDAATRQTIQLGLRHRKVDERLFDLAREKAYHRMKVELLPDFLMSPQFAELTNQAKGRRGASISPRAATLRSVLNDGKGAEALLAYLVAMEDEPAQSMVHLWKGMDEYRTIPAASRIEFAEILLSKFPSNAVNHAAKTPPRSVVDSSRALQEDLIPRLMRVRIDDALARKDEEPLTEDLFDDTQHFIEDYLEDKHAQDFFKSEEFMGFMTDASAEFKRDAAIMELEHFREERALSLVDQQYQEELRIMTSNVRDAMTIPLWALYFKRFARLHLAEENLLFWREVEYLQSYAAANPDIYRDGDAASGDSTQSNSMESDTVARQDDAPKAGRGVLLRVGTIDQAAMLVPRDFKNTAPVKAVDQVLTVEQAEMNNRMVWIVERFIKEDSPLEINIPATEREKIVSYVLQGDSAPEDVASPAQAHLTKQAADSPTRFQGASPKSPPLRRPMMSSDFLYQEDEAKAPKKGRRVLNHRIFDEAQRHIYVILNNHLFQLFINHPLFNTFKAAHRQEFLKIQGTIANISEQEDVLISTPSMNRVASMTPGEECKSPEEAAQPPA</sequence>
<protein>
    <recommendedName>
        <fullName evidence="2">RGS domain-containing protein</fullName>
    </recommendedName>
</protein>
<dbReference type="SMART" id="SM00315">
    <property type="entry name" value="RGS"/>
    <property type="match status" value="3"/>
</dbReference>
<feature type="domain" description="RGS" evidence="2">
    <location>
        <begin position="205"/>
        <end position="345"/>
    </location>
</feature>
<dbReference type="SUPFAM" id="SSF48097">
    <property type="entry name" value="Regulator of G-protein signaling, RGS"/>
    <property type="match status" value="3"/>
</dbReference>
<dbReference type="PANTHER" id="PTHR10845">
    <property type="entry name" value="REGULATOR OF G PROTEIN SIGNALING"/>
    <property type="match status" value="1"/>
</dbReference>
<dbReference type="Pfam" id="PF00615">
    <property type="entry name" value="RGS"/>
    <property type="match status" value="2"/>
</dbReference>
<feature type="region of interest" description="Disordered" evidence="1">
    <location>
        <begin position="437"/>
        <end position="458"/>
    </location>
</feature>
<dbReference type="Gene3D" id="1.10.167.10">
    <property type="entry name" value="Regulator of G-protein Signalling 4, domain 2"/>
    <property type="match status" value="3"/>
</dbReference>
<name>A0A7S1XXF7_9STRA</name>
<evidence type="ECO:0000313" key="3">
    <source>
        <dbReference type="EMBL" id="CAD9268427.1"/>
    </source>
</evidence>
<dbReference type="InterPro" id="IPR036305">
    <property type="entry name" value="RGS_sf"/>
</dbReference>
<accession>A0A7S1XXF7</accession>
<feature type="region of interest" description="Disordered" evidence="1">
    <location>
        <begin position="1"/>
        <end position="23"/>
    </location>
</feature>
<dbReference type="EMBL" id="HBGJ01042784">
    <property type="protein sequence ID" value="CAD9268427.1"/>
    <property type="molecule type" value="Transcribed_RNA"/>
</dbReference>
<reference evidence="3" key="1">
    <citation type="submission" date="2021-01" db="EMBL/GenBank/DDBJ databases">
        <authorList>
            <person name="Corre E."/>
            <person name="Pelletier E."/>
            <person name="Niang G."/>
            <person name="Scheremetjew M."/>
            <person name="Finn R."/>
            <person name="Kale V."/>
            <person name="Holt S."/>
            <person name="Cochrane G."/>
            <person name="Meng A."/>
            <person name="Brown T."/>
            <person name="Cohen L."/>
        </authorList>
    </citation>
    <scope>NUCLEOTIDE SEQUENCE</scope>
    <source>
        <strain evidence="3">CCMP2877</strain>
    </source>
</reference>
<organism evidence="3">
    <name type="scientific">Phaeomonas parva</name>
    <dbReference type="NCBI Taxonomy" id="124430"/>
    <lineage>
        <taxon>Eukaryota</taxon>
        <taxon>Sar</taxon>
        <taxon>Stramenopiles</taxon>
        <taxon>Ochrophyta</taxon>
        <taxon>Pinguiophyceae</taxon>
        <taxon>Pinguiochrysidales</taxon>
        <taxon>Pinguiochrysidaceae</taxon>
        <taxon>Phaeomonas</taxon>
    </lineage>
</organism>
<feature type="region of interest" description="Disordered" evidence="1">
    <location>
        <begin position="550"/>
        <end position="583"/>
    </location>
</feature>
<feature type="compositionally biased region" description="Polar residues" evidence="1">
    <location>
        <begin position="442"/>
        <end position="452"/>
    </location>
</feature>
<dbReference type="InterPro" id="IPR016137">
    <property type="entry name" value="RGS"/>
</dbReference>
<feature type="domain" description="RGS" evidence="2">
    <location>
        <begin position="99"/>
        <end position="188"/>
    </location>
</feature>
<feature type="domain" description="RGS" evidence="2">
    <location>
        <begin position="387"/>
        <end position="639"/>
    </location>
</feature>
<dbReference type="AlphaFoldDB" id="A0A7S1XXF7"/>
<dbReference type="PROSITE" id="PS50132">
    <property type="entry name" value="RGS"/>
    <property type="match status" value="3"/>
</dbReference>
<evidence type="ECO:0000256" key="1">
    <source>
        <dbReference type="SAM" id="MobiDB-lite"/>
    </source>
</evidence>
<dbReference type="InterPro" id="IPR044926">
    <property type="entry name" value="RGS_subdomain_2"/>
</dbReference>
<proteinExistence type="predicted"/>
<dbReference type="PANTHER" id="PTHR10845:SF192">
    <property type="entry name" value="DOUBLE HIT, ISOFORM B"/>
    <property type="match status" value="1"/>
</dbReference>
<gene>
    <name evidence="3" type="ORF">PPAR1163_LOCUS26861</name>
</gene>